<dbReference type="PANTHER" id="PTHR37957:SF1">
    <property type="entry name" value="PHYTASE-LIKE DOMAIN-CONTAINING PROTEIN"/>
    <property type="match status" value="1"/>
</dbReference>
<feature type="signal peptide" evidence="1">
    <location>
        <begin position="1"/>
        <end position="40"/>
    </location>
</feature>
<organism evidence="3 4">
    <name type="scientific">Wenjunlia tyrosinilytica</name>
    <dbReference type="NCBI Taxonomy" id="1544741"/>
    <lineage>
        <taxon>Bacteria</taxon>
        <taxon>Bacillati</taxon>
        <taxon>Actinomycetota</taxon>
        <taxon>Actinomycetes</taxon>
        <taxon>Kitasatosporales</taxon>
        <taxon>Streptomycetaceae</taxon>
        <taxon>Wenjunlia</taxon>
    </lineage>
</organism>
<gene>
    <name evidence="3" type="ORF">GCM10012280_32490</name>
</gene>
<dbReference type="SUPFAM" id="SSF63825">
    <property type="entry name" value="YWTD domain"/>
    <property type="match status" value="1"/>
</dbReference>
<proteinExistence type="predicted"/>
<protein>
    <recommendedName>
        <fullName evidence="2">Phytase-like domain-containing protein</fullName>
    </recommendedName>
</protein>
<dbReference type="Proteomes" id="UP000641932">
    <property type="component" value="Unassembled WGS sequence"/>
</dbReference>
<keyword evidence="1" id="KW-0732">Signal</keyword>
<evidence type="ECO:0000313" key="4">
    <source>
        <dbReference type="Proteomes" id="UP000641932"/>
    </source>
</evidence>
<dbReference type="PROSITE" id="PS51318">
    <property type="entry name" value="TAT"/>
    <property type="match status" value="1"/>
</dbReference>
<accession>A0A918DYS0</accession>
<dbReference type="PANTHER" id="PTHR37957">
    <property type="entry name" value="BLR7070 PROTEIN"/>
    <property type="match status" value="1"/>
</dbReference>
<feature type="domain" description="Phytase-like" evidence="2">
    <location>
        <begin position="69"/>
        <end position="422"/>
    </location>
</feature>
<evidence type="ECO:0000259" key="2">
    <source>
        <dbReference type="Pfam" id="PF13449"/>
    </source>
</evidence>
<dbReference type="EMBL" id="BMMS01000013">
    <property type="protein sequence ID" value="GGO89411.1"/>
    <property type="molecule type" value="Genomic_DNA"/>
</dbReference>
<evidence type="ECO:0000313" key="3">
    <source>
        <dbReference type="EMBL" id="GGO89411.1"/>
    </source>
</evidence>
<dbReference type="InterPro" id="IPR006311">
    <property type="entry name" value="TAT_signal"/>
</dbReference>
<evidence type="ECO:0000256" key="1">
    <source>
        <dbReference type="SAM" id="SignalP"/>
    </source>
</evidence>
<name>A0A918DYS0_9ACTN</name>
<dbReference type="AlphaFoldDB" id="A0A918DYS0"/>
<keyword evidence="4" id="KW-1185">Reference proteome</keyword>
<reference evidence="3" key="2">
    <citation type="submission" date="2020-09" db="EMBL/GenBank/DDBJ databases">
        <authorList>
            <person name="Sun Q."/>
            <person name="Zhou Y."/>
        </authorList>
    </citation>
    <scope>NUCLEOTIDE SEQUENCE</scope>
    <source>
        <strain evidence="3">CGMCC 4.7201</strain>
    </source>
</reference>
<comment type="caution">
    <text evidence="3">The sequence shown here is derived from an EMBL/GenBank/DDBJ whole genome shotgun (WGS) entry which is preliminary data.</text>
</comment>
<reference evidence="3" key="1">
    <citation type="journal article" date="2014" name="Int. J. Syst. Evol. Microbiol.">
        <title>Complete genome sequence of Corynebacterium casei LMG S-19264T (=DSM 44701T), isolated from a smear-ripened cheese.</title>
        <authorList>
            <consortium name="US DOE Joint Genome Institute (JGI-PGF)"/>
            <person name="Walter F."/>
            <person name="Albersmeier A."/>
            <person name="Kalinowski J."/>
            <person name="Ruckert C."/>
        </authorList>
    </citation>
    <scope>NUCLEOTIDE SEQUENCE</scope>
    <source>
        <strain evidence="3">CGMCC 4.7201</strain>
    </source>
</reference>
<dbReference type="InterPro" id="IPR027372">
    <property type="entry name" value="Phytase-like_dom"/>
</dbReference>
<sequence length="456" mass="47949">MSTSSSTSTRRRTLMASTAAAAALTAAAVTVVVTAPSAFADRGPTVPEHEATYTYRDPAALGGGSELKLGGFSDLFPADDSGKEFWTVTDRGPNADAADDSHKVFLKPDYTPRILRIRLKDHGDRIVVKQEIPLRTPAGVVDPVTGGRGITGLPPASLTGEGPVDVHGRPLPNDPYGVDSEGVVRGRDGSFWISSEYGSTILHVSPHGTIREVLAPAGSTYEAPGVKVLKVLPAIEAKQKNNRGLEGLTVSADGRTLYAAQQSPLANPNPKAGKKSRNLRIFKIDVSRPGAPAVAAEFVNVRDADSATDGDWGTSALVWLGEDRLLVEERDGKLPTVNTKLYEVDLGEATDILGSAWDNPSSTPLESVAPENLAAAGVVPGGKRLVFDAAANGLDNGKVEGLSLLPARHGTVRLYLANDNDFGVAGVENGEVVPNDVATRLDVYTLPKGSVSLDRR</sequence>
<dbReference type="Pfam" id="PF13449">
    <property type="entry name" value="Phytase-like"/>
    <property type="match status" value="1"/>
</dbReference>
<dbReference type="RefSeq" id="WP_189132392.1">
    <property type="nucleotide sequence ID" value="NZ_BMMS01000013.1"/>
</dbReference>
<feature type="chain" id="PRO_5036771603" description="Phytase-like domain-containing protein" evidence="1">
    <location>
        <begin position="41"/>
        <end position="456"/>
    </location>
</feature>